<proteinExistence type="predicted"/>
<reference evidence="2" key="1">
    <citation type="submission" date="2014-09" db="EMBL/GenBank/DDBJ databases">
        <authorList>
            <person name="Mudge J."/>
            <person name="Ramaraj T."/>
            <person name="Lindquist I.E."/>
            <person name="Bharti A.K."/>
            <person name="Sundararajan A."/>
            <person name="Cameron C.T."/>
            <person name="Woodward J.E."/>
            <person name="May G.D."/>
            <person name="Brubaker C."/>
            <person name="Broadhvest J."/>
            <person name="Wilkins T.A."/>
        </authorList>
    </citation>
    <scope>NUCLEOTIDE SEQUENCE</scope>
    <source>
        <strain evidence="2">cv. AKA8401</strain>
    </source>
</reference>
<evidence type="ECO:0000313" key="1">
    <source>
        <dbReference type="EMBL" id="KHG28002.1"/>
    </source>
</evidence>
<dbReference type="EMBL" id="KN443221">
    <property type="protein sequence ID" value="KHG28002.1"/>
    <property type="molecule type" value="Genomic_DNA"/>
</dbReference>
<protein>
    <submittedName>
        <fullName evidence="1">Uncharacterized protein</fullName>
    </submittedName>
</protein>
<dbReference type="Proteomes" id="UP000032142">
    <property type="component" value="Unassembled WGS sequence"/>
</dbReference>
<accession>A0A0B0PT36</accession>
<name>A0A0B0PT36_GOSAR</name>
<keyword evidence="2" id="KW-1185">Reference proteome</keyword>
<evidence type="ECO:0000313" key="2">
    <source>
        <dbReference type="Proteomes" id="UP000032142"/>
    </source>
</evidence>
<organism evidence="1 2">
    <name type="scientific">Gossypium arboreum</name>
    <name type="common">Tree cotton</name>
    <name type="synonym">Gossypium nanking</name>
    <dbReference type="NCBI Taxonomy" id="29729"/>
    <lineage>
        <taxon>Eukaryota</taxon>
        <taxon>Viridiplantae</taxon>
        <taxon>Streptophyta</taxon>
        <taxon>Embryophyta</taxon>
        <taxon>Tracheophyta</taxon>
        <taxon>Spermatophyta</taxon>
        <taxon>Magnoliopsida</taxon>
        <taxon>eudicotyledons</taxon>
        <taxon>Gunneridae</taxon>
        <taxon>Pentapetalae</taxon>
        <taxon>rosids</taxon>
        <taxon>malvids</taxon>
        <taxon>Malvales</taxon>
        <taxon>Malvaceae</taxon>
        <taxon>Malvoideae</taxon>
        <taxon>Gossypium</taxon>
    </lineage>
</organism>
<sequence length="14" mass="1736">MKSNRHFIVHKIII</sequence>
<gene>
    <name evidence="1" type="ORF">F383_14986</name>
</gene>